<evidence type="ECO:0000256" key="1">
    <source>
        <dbReference type="ARBA" id="ARBA00022490"/>
    </source>
</evidence>
<dbReference type="PANTHER" id="PTHR10099:SF1">
    <property type="entry name" value="PHOSPHORIBOSYLFORMYLGLYCINAMIDINE SYNTHASE"/>
    <property type="match status" value="1"/>
</dbReference>
<keyword evidence="6 8" id="KW-0067">ATP-binding</keyword>
<evidence type="ECO:0000256" key="5">
    <source>
        <dbReference type="ARBA" id="ARBA00022801"/>
    </source>
</evidence>
<dbReference type="HAMAP" id="MF_00421">
    <property type="entry name" value="PurQ"/>
    <property type="match status" value="1"/>
</dbReference>
<dbReference type="GO" id="GO:0005524">
    <property type="term" value="F:ATP binding"/>
    <property type="evidence" value="ECO:0007669"/>
    <property type="project" value="UniProtKB-KW"/>
</dbReference>
<dbReference type="EMBL" id="LGGS01000161">
    <property type="protein sequence ID" value="KUK81303.1"/>
    <property type="molecule type" value="Genomic_DNA"/>
</dbReference>
<comment type="catalytic activity">
    <reaction evidence="8">
        <text>N(2)-formyl-N(1)-(5-phospho-beta-D-ribosyl)glycinamide + L-glutamine + ATP + H2O = 2-formamido-N(1)-(5-O-phospho-beta-D-ribosyl)acetamidine + L-glutamate + ADP + phosphate + H(+)</text>
        <dbReference type="Rhea" id="RHEA:17129"/>
        <dbReference type="ChEBI" id="CHEBI:15377"/>
        <dbReference type="ChEBI" id="CHEBI:15378"/>
        <dbReference type="ChEBI" id="CHEBI:29985"/>
        <dbReference type="ChEBI" id="CHEBI:30616"/>
        <dbReference type="ChEBI" id="CHEBI:43474"/>
        <dbReference type="ChEBI" id="CHEBI:58359"/>
        <dbReference type="ChEBI" id="CHEBI:147286"/>
        <dbReference type="ChEBI" id="CHEBI:147287"/>
        <dbReference type="ChEBI" id="CHEBI:456216"/>
        <dbReference type="EC" id="6.3.5.3"/>
    </reaction>
</comment>
<reference evidence="10" key="1">
    <citation type="journal article" date="2015" name="MBio">
        <title>Genome-Resolved Metagenomic Analysis Reveals Roles for Candidate Phyla and Other Microbial Community Members in Biogeochemical Transformations in Oil Reservoirs.</title>
        <authorList>
            <person name="Hu P."/>
            <person name="Tom L."/>
            <person name="Singh A."/>
            <person name="Thomas B.C."/>
            <person name="Baker B.J."/>
            <person name="Piceno Y.M."/>
            <person name="Andersen G.L."/>
            <person name="Banfield J.F."/>
        </authorList>
    </citation>
    <scope>NUCLEOTIDE SEQUENCE [LARGE SCALE GENOMIC DNA]</scope>
</reference>
<evidence type="ECO:0000256" key="6">
    <source>
        <dbReference type="ARBA" id="ARBA00022840"/>
    </source>
</evidence>
<proteinExistence type="inferred from homology"/>
<evidence type="ECO:0000313" key="10">
    <source>
        <dbReference type="Proteomes" id="UP000054705"/>
    </source>
</evidence>
<dbReference type="InterPro" id="IPR029062">
    <property type="entry name" value="Class_I_gatase-like"/>
</dbReference>
<feature type="active site" evidence="8">
    <location>
        <position position="222"/>
    </location>
</feature>
<dbReference type="EC" id="6.3.5.3" evidence="8"/>
<keyword evidence="2 8" id="KW-0436">Ligase</keyword>
<comment type="catalytic activity">
    <reaction evidence="8">
        <text>L-glutamine + H2O = L-glutamate + NH4(+)</text>
        <dbReference type="Rhea" id="RHEA:15889"/>
        <dbReference type="ChEBI" id="CHEBI:15377"/>
        <dbReference type="ChEBI" id="CHEBI:28938"/>
        <dbReference type="ChEBI" id="CHEBI:29985"/>
        <dbReference type="ChEBI" id="CHEBI:58359"/>
        <dbReference type="EC" id="3.5.1.2"/>
    </reaction>
</comment>
<dbReference type="GO" id="GO:0004642">
    <property type="term" value="F:phosphoribosylformylglycinamidine synthase activity"/>
    <property type="evidence" value="ECO:0007669"/>
    <property type="project" value="UniProtKB-UniRule"/>
</dbReference>
<dbReference type="PIRSF" id="PIRSF001586">
    <property type="entry name" value="FGAM_synth_I"/>
    <property type="match status" value="1"/>
</dbReference>
<dbReference type="CDD" id="cd01740">
    <property type="entry name" value="GATase1_FGAR_AT"/>
    <property type="match status" value="1"/>
</dbReference>
<comment type="caution">
    <text evidence="9">The sequence shown here is derived from an EMBL/GenBank/DDBJ whole genome shotgun (WGS) entry which is preliminary data.</text>
</comment>
<evidence type="ECO:0000256" key="3">
    <source>
        <dbReference type="ARBA" id="ARBA00022741"/>
    </source>
</evidence>
<dbReference type="SUPFAM" id="SSF52317">
    <property type="entry name" value="Class I glutamine amidotransferase-like"/>
    <property type="match status" value="1"/>
</dbReference>
<evidence type="ECO:0000313" key="9">
    <source>
        <dbReference type="EMBL" id="KUK81303.1"/>
    </source>
</evidence>
<dbReference type="EC" id="3.5.1.2" evidence="8"/>
<comment type="pathway">
    <text evidence="8">Purine metabolism; IMP biosynthesis via de novo pathway; 5-amino-1-(5-phospho-D-ribosyl)imidazole from N(2)-formyl-N(1)-(5-phospho-D-ribosyl)glycinamide: step 1/2.</text>
</comment>
<dbReference type="PANTHER" id="PTHR10099">
    <property type="entry name" value="PHOSPHORIBOSYLFORMYLGLYCINAMIDINE SYNTHASE"/>
    <property type="match status" value="1"/>
</dbReference>
<keyword evidence="5 8" id="KW-0378">Hydrolase</keyword>
<dbReference type="GO" id="GO:0006189">
    <property type="term" value="P:'de novo' IMP biosynthetic process"/>
    <property type="evidence" value="ECO:0007669"/>
    <property type="project" value="UniProtKB-UniRule"/>
</dbReference>
<gene>
    <name evidence="8" type="primary">purQ</name>
    <name evidence="9" type="ORF">XD97_0684</name>
</gene>
<name>A0A101HQN0_9FIRM</name>
<keyword evidence="1 8" id="KW-0963">Cytoplasm</keyword>
<evidence type="ECO:0000256" key="2">
    <source>
        <dbReference type="ARBA" id="ARBA00022598"/>
    </source>
</evidence>
<dbReference type="Gene3D" id="3.40.50.880">
    <property type="match status" value="1"/>
</dbReference>
<accession>A0A101HQN0</accession>
<keyword evidence="3 8" id="KW-0547">Nucleotide-binding</keyword>
<evidence type="ECO:0000256" key="7">
    <source>
        <dbReference type="ARBA" id="ARBA00022962"/>
    </source>
</evidence>
<dbReference type="PROSITE" id="PS51273">
    <property type="entry name" value="GATASE_TYPE_1"/>
    <property type="match status" value="1"/>
</dbReference>
<dbReference type="GO" id="GO:0004359">
    <property type="term" value="F:glutaminase activity"/>
    <property type="evidence" value="ECO:0007669"/>
    <property type="project" value="UniProtKB-EC"/>
</dbReference>
<dbReference type="InterPro" id="IPR010075">
    <property type="entry name" value="PRibForGlyAmidine_synth_PurQ"/>
</dbReference>
<dbReference type="SMART" id="SM01211">
    <property type="entry name" value="GATase_5"/>
    <property type="match status" value="1"/>
</dbReference>
<dbReference type="AlphaFoldDB" id="A0A101HQN0"/>
<dbReference type="UniPathway" id="UPA00074">
    <property type="reaction ID" value="UER00128"/>
</dbReference>
<keyword evidence="4 8" id="KW-0658">Purine biosynthesis</keyword>
<evidence type="ECO:0000256" key="4">
    <source>
        <dbReference type="ARBA" id="ARBA00022755"/>
    </source>
</evidence>
<comment type="subunit">
    <text evidence="8">Part of the FGAM synthase complex composed of 1 PurL, 1 PurQ and 2 PurS subunits.</text>
</comment>
<feature type="active site" evidence="8">
    <location>
        <position position="224"/>
    </location>
</feature>
<organism evidence="9 10">
    <name type="scientific">Pelotomaculum thermopropionicum</name>
    <dbReference type="NCBI Taxonomy" id="110500"/>
    <lineage>
        <taxon>Bacteria</taxon>
        <taxon>Bacillati</taxon>
        <taxon>Bacillota</taxon>
        <taxon>Clostridia</taxon>
        <taxon>Eubacteriales</taxon>
        <taxon>Desulfotomaculaceae</taxon>
        <taxon>Pelotomaculum</taxon>
    </lineage>
</organism>
<comment type="subcellular location">
    <subcellularLocation>
        <location evidence="8">Cytoplasm</location>
    </subcellularLocation>
</comment>
<dbReference type="NCBIfam" id="TIGR01737">
    <property type="entry name" value="FGAM_synth_I"/>
    <property type="match status" value="1"/>
</dbReference>
<protein>
    <recommendedName>
        <fullName evidence="8">Phosphoribosylformylglycinamidine synthase subunit PurQ</fullName>
        <shortName evidence="8">FGAM synthase</shortName>
        <ecNumber evidence="8">6.3.5.3</ecNumber>
    </recommendedName>
    <alternativeName>
        <fullName evidence="8">Formylglycinamide ribonucleotide amidotransferase subunit I</fullName>
        <shortName evidence="8">FGAR amidotransferase I</shortName>
        <shortName evidence="8">FGAR-AT I</shortName>
    </alternativeName>
    <alternativeName>
        <fullName evidence="8">Glutaminase PurQ</fullName>
        <ecNumber evidence="8">3.5.1.2</ecNumber>
    </alternativeName>
    <alternativeName>
        <fullName evidence="8">Phosphoribosylformylglycinamidine synthase subunit I</fullName>
    </alternativeName>
</protein>
<dbReference type="GO" id="GO:0005737">
    <property type="term" value="C:cytoplasm"/>
    <property type="evidence" value="ECO:0007669"/>
    <property type="project" value="UniProtKB-SubCell"/>
</dbReference>
<dbReference type="Pfam" id="PF13507">
    <property type="entry name" value="GATase_5"/>
    <property type="match status" value="1"/>
</dbReference>
<dbReference type="PATRIC" id="fig|110500.4.peg.139"/>
<sequence>MKKPRTCVLRTDGINCDEETFYAFEKAGAACRMVHVNQLRSGEEKLSAYQILALPGGFSYGDDVHSGKILAVELTSFLRERLLEFVNDGKLVLGICNGFQVLVRTGLLPDRIPGEIKVTLMSNDSGHFECRWVNLVVEHNHCVFTRGMEGSVIDVQVAHGEGKFYTDPVTMQDIENRGQVVFRYAAADGKPSMNYPDNPNGSLNAVAGICDSTGRIMGMMPHPERYVEKIQHPNWRRMLNADNTPDGLGIFQNAVAYIRQS</sequence>
<evidence type="ECO:0000256" key="8">
    <source>
        <dbReference type="HAMAP-Rule" id="MF_00421"/>
    </source>
</evidence>
<dbReference type="Proteomes" id="UP000054705">
    <property type="component" value="Unassembled WGS sequence"/>
</dbReference>
<keyword evidence="7 8" id="KW-0315">Glutamine amidotransferase</keyword>
<feature type="active site" description="Nucleophile" evidence="8">
    <location>
        <position position="96"/>
    </location>
</feature>
<comment type="function">
    <text evidence="8">Part of the phosphoribosylformylglycinamidine synthase complex involved in the purines biosynthetic pathway. Catalyzes the ATP-dependent conversion of formylglycinamide ribonucleotide (FGAR) and glutamine to yield formylglycinamidine ribonucleotide (FGAM) and glutamate. The FGAM synthase complex is composed of three subunits. PurQ produces an ammonia molecule by converting glutamine to glutamate. PurL transfers the ammonia molecule to FGAR to form FGAM in an ATP-dependent manner. PurS interacts with PurQ and PurL and is thought to assist in the transfer of the ammonia molecule from PurQ to PurL.</text>
</comment>